<organism evidence="8 9">
    <name type="scientific">Acrobeloides nanus</name>
    <dbReference type="NCBI Taxonomy" id="290746"/>
    <lineage>
        <taxon>Eukaryota</taxon>
        <taxon>Metazoa</taxon>
        <taxon>Ecdysozoa</taxon>
        <taxon>Nematoda</taxon>
        <taxon>Chromadorea</taxon>
        <taxon>Rhabditida</taxon>
        <taxon>Tylenchina</taxon>
        <taxon>Cephalobomorpha</taxon>
        <taxon>Cephaloboidea</taxon>
        <taxon>Cephalobidae</taxon>
        <taxon>Acrobeloides</taxon>
    </lineage>
</organism>
<keyword evidence="5 6" id="KW-0472">Membrane</keyword>
<keyword evidence="3 6" id="KW-0812">Transmembrane</keyword>
<evidence type="ECO:0000313" key="8">
    <source>
        <dbReference type="Proteomes" id="UP000887540"/>
    </source>
</evidence>
<evidence type="ECO:0000256" key="2">
    <source>
        <dbReference type="ARBA" id="ARBA00005241"/>
    </source>
</evidence>
<dbReference type="Proteomes" id="UP000887540">
    <property type="component" value="Unplaced"/>
</dbReference>
<name>A0A914E798_9BILA</name>
<dbReference type="PANTHER" id="PTHR16172">
    <property type="entry name" value="MAJOR FACILITATOR SUPERFAMILY DOMAIN-CONTAINING PROTEIN 6-LIKE"/>
    <property type="match status" value="1"/>
</dbReference>
<evidence type="ECO:0000259" key="7">
    <source>
        <dbReference type="Pfam" id="PF12832"/>
    </source>
</evidence>
<dbReference type="InterPro" id="IPR036259">
    <property type="entry name" value="MFS_trans_sf"/>
</dbReference>
<evidence type="ECO:0000256" key="4">
    <source>
        <dbReference type="ARBA" id="ARBA00022989"/>
    </source>
</evidence>
<dbReference type="GO" id="GO:0016020">
    <property type="term" value="C:membrane"/>
    <property type="evidence" value="ECO:0007669"/>
    <property type="project" value="UniProtKB-SubCell"/>
</dbReference>
<dbReference type="Pfam" id="PF12832">
    <property type="entry name" value="MFS_1_like"/>
    <property type="match status" value="1"/>
</dbReference>
<comment type="subcellular location">
    <subcellularLocation>
        <location evidence="1">Membrane</location>
        <topology evidence="1">Multi-pass membrane protein</topology>
    </subcellularLocation>
</comment>
<proteinExistence type="inferred from homology"/>
<evidence type="ECO:0000256" key="1">
    <source>
        <dbReference type="ARBA" id="ARBA00004141"/>
    </source>
</evidence>
<dbReference type="Gene3D" id="1.20.1250.20">
    <property type="entry name" value="MFS general substrate transporter like domains"/>
    <property type="match status" value="1"/>
</dbReference>
<dbReference type="InterPro" id="IPR051717">
    <property type="entry name" value="MFS_MFSD6"/>
</dbReference>
<evidence type="ECO:0000256" key="5">
    <source>
        <dbReference type="ARBA" id="ARBA00023136"/>
    </source>
</evidence>
<dbReference type="WBParaSite" id="ACRNAN_scaffold5904.g25212.t1">
    <property type="protein sequence ID" value="ACRNAN_scaffold5904.g25212.t1"/>
    <property type="gene ID" value="ACRNAN_scaffold5904.g25212"/>
</dbReference>
<keyword evidence="8" id="KW-1185">Reference proteome</keyword>
<feature type="transmembrane region" description="Helical" evidence="6">
    <location>
        <begin position="6"/>
        <end position="27"/>
    </location>
</feature>
<evidence type="ECO:0000313" key="9">
    <source>
        <dbReference type="WBParaSite" id="ACRNAN_scaffold5904.g25212.t1"/>
    </source>
</evidence>
<dbReference type="AlphaFoldDB" id="A0A914E798"/>
<reference evidence="9" key="1">
    <citation type="submission" date="2022-11" db="UniProtKB">
        <authorList>
            <consortium name="WormBaseParasite"/>
        </authorList>
    </citation>
    <scope>IDENTIFICATION</scope>
</reference>
<evidence type="ECO:0000256" key="3">
    <source>
        <dbReference type="ARBA" id="ARBA00022692"/>
    </source>
</evidence>
<protein>
    <submittedName>
        <fullName evidence="9">Major facilitator superfamily associated domain-containing protein</fullName>
    </submittedName>
</protein>
<feature type="domain" description="Major facilitator superfamily associated" evidence="7">
    <location>
        <begin position="2"/>
        <end position="58"/>
    </location>
</feature>
<keyword evidence="4 6" id="KW-1133">Transmembrane helix</keyword>
<feature type="transmembrane region" description="Helical" evidence="6">
    <location>
        <begin position="36"/>
        <end position="55"/>
    </location>
</feature>
<dbReference type="InterPro" id="IPR024989">
    <property type="entry name" value="MFS_assoc_dom"/>
</dbReference>
<dbReference type="SUPFAM" id="SSF103473">
    <property type="entry name" value="MFS general substrate transporter"/>
    <property type="match status" value="1"/>
</dbReference>
<accession>A0A914E798</accession>
<evidence type="ECO:0000256" key="6">
    <source>
        <dbReference type="SAM" id="Phobius"/>
    </source>
</evidence>
<comment type="similarity">
    <text evidence="2">Belongs to the major facilitator superfamily. MFSD6 family.</text>
</comment>
<dbReference type="PANTHER" id="PTHR16172:SF2">
    <property type="entry name" value="MAJOR FACILITATOR SUPERFAMILY DOMAIN-CONTAINING PROTEIN 6"/>
    <property type="match status" value="1"/>
</dbReference>
<sequence length="122" mass="13216">MTAAQAGILLGIRPLVEFVAGPFWGLFADRFRKGKLLLLFSLGAFIVFTLAIGFVQPNTPWCVVLDKNTSAEKCPSQMILEPAGKIIKGGAIGYIKEATGLGRKKRDTTGNREKLIARIPKA</sequence>